<evidence type="ECO:0000313" key="1">
    <source>
        <dbReference type="EMBL" id="OJJ51947.1"/>
    </source>
</evidence>
<dbReference type="RefSeq" id="XP_040695753.1">
    <property type="nucleotide sequence ID" value="XM_040851357.1"/>
</dbReference>
<keyword evidence="2" id="KW-1185">Reference proteome</keyword>
<protein>
    <recommendedName>
        <fullName evidence="3">F-box domain-containing protein</fullName>
    </recommendedName>
</protein>
<accession>A0A1L9SXT0</accession>
<reference evidence="2" key="1">
    <citation type="journal article" date="2017" name="Genome Biol.">
        <title>Comparative genomics reveals high biological diversity and specific adaptations in the industrially and medically important fungal genus Aspergillus.</title>
        <authorList>
            <person name="de Vries R.P."/>
            <person name="Riley R."/>
            <person name="Wiebenga A."/>
            <person name="Aguilar-Osorio G."/>
            <person name="Amillis S."/>
            <person name="Uchima C.A."/>
            <person name="Anderluh G."/>
            <person name="Asadollahi M."/>
            <person name="Askin M."/>
            <person name="Barry K."/>
            <person name="Battaglia E."/>
            <person name="Bayram O."/>
            <person name="Benocci T."/>
            <person name="Braus-Stromeyer S.A."/>
            <person name="Caldana C."/>
            <person name="Canovas D."/>
            <person name="Cerqueira G.C."/>
            <person name="Chen F."/>
            <person name="Chen W."/>
            <person name="Choi C."/>
            <person name="Clum A."/>
            <person name="Dos Santos R.A."/>
            <person name="Damasio A.R."/>
            <person name="Diallinas G."/>
            <person name="Emri T."/>
            <person name="Fekete E."/>
            <person name="Flipphi M."/>
            <person name="Freyberg S."/>
            <person name="Gallo A."/>
            <person name="Gournas C."/>
            <person name="Habgood R."/>
            <person name="Hainaut M."/>
            <person name="Harispe M.L."/>
            <person name="Henrissat B."/>
            <person name="Hilden K.S."/>
            <person name="Hope R."/>
            <person name="Hossain A."/>
            <person name="Karabika E."/>
            <person name="Karaffa L."/>
            <person name="Karanyi Z."/>
            <person name="Krasevec N."/>
            <person name="Kuo A."/>
            <person name="Kusch H."/>
            <person name="LaButti K."/>
            <person name="Lagendijk E.L."/>
            <person name="Lapidus A."/>
            <person name="Levasseur A."/>
            <person name="Lindquist E."/>
            <person name="Lipzen A."/>
            <person name="Logrieco A.F."/>
            <person name="MacCabe A."/>
            <person name="Maekelae M.R."/>
            <person name="Malavazi I."/>
            <person name="Melin P."/>
            <person name="Meyer V."/>
            <person name="Mielnichuk N."/>
            <person name="Miskei M."/>
            <person name="Molnar A.P."/>
            <person name="Mule G."/>
            <person name="Ngan C.Y."/>
            <person name="Orejas M."/>
            <person name="Orosz E."/>
            <person name="Ouedraogo J.P."/>
            <person name="Overkamp K.M."/>
            <person name="Park H.-S."/>
            <person name="Perrone G."/>
            <person name="Piumi F."/>
            <person name="Punt P.J."/>
            <person name="Ram A.F."/>
            <person name="Ramon A."/>
            <person name="Rauscher S."/>
            <person name="Record E."/>
            <person name="Riano-Pachon D.M."/>
            <person name="Robert V."/>
            <person name="Roehrig J."/>
            <person name="Ruller R."/>
            <person name="Salamov A."/>
            <person name="Salih N.S."/>
            <person name="Samson R.A."/>
            <person name="Sandor E."/>
            <person name="Sanguinetti M."/>
            <person name="Schuetze T."/>
            <person name="Sepcic K."/>
            <person name="Shelest E."/>
            <person name="Sherlock G."/>
            <person name="Sophianopoulou V."/>
            <person name="Squina F.M."/>
            <person name="Sun H."/>
            <person name="Susca A."/>
            <person name="Todd R.B."/>
            <person name="Tsang A."/>
            <person name="Unkles S.E."/>
            <person name="van de Wiele N."/>
            <person name="van Rossen-Uffink D."/>
            <person name="Oliveira J.V."/>
            <person name="Vesth T.C."/>
            <person name="Visser J."/>
            <person name="Yu J.-H."/>
            <person name="Zhou M."/>
            <person name="Andersen M.R."/>
            <person name="Archer D.B."/>
            <person name="Baker S.E."/>
            <person name="Benoit I."/>
            <person name="Brakhage A.A."/>
            <person name="Braus G.H."/>
            <person name="Fischer R."/>
            <person name="Frisvad J.C."/>
            <person name="Goldman G.H."/>
            <person name="Houbraken J."/>
            <person name="Oakley B."/>
            <person name="Pocsi I."/>
            <person name="Scazzocchio C."/>
            <person name="Seiboth B."/>
            <person name="vanKuyk P.A."/>
            <person name="Wortman J."/>
            <person name="Dyer P.S."/>
            <person name="Grigoriev I.V."/>
        </authorList>
    </citation>
    <scope>NUCLEOTIDE SEQUENCE [LARGE SCALE GENOMIC DNA]</scope>
    <source>
        <strain evidence="2">CBS 593.65</strain>
    </source>
</reference>
<dbReference type="EMBL" id="KV878611">
    <property type="protein sequence ID" value="OJJ51947.1"/>
    <property type="molecule type" value="Genomic_DNA"/>
</dbReference>
<sequence>MSFLSFPPELVLHTASTLHSGRDIYALVSVNRGLYQSVKNIYTSTMWTTKAAPGFSEQPRGSCVAFACFPSRTNGLERSIVDSLVESAHIVRRRLFPCMRVCRCESGCDETKSSD</sequence>
<dbReference type="VEuPathDB" id="FungiDB:ASPSYDRAFT_844875"/>
<name>A0A1L9SXT0_9EURO</name>
<evidence type="ECO:0008006" key="3">
    <source>
        <dbReference type="Google" id="ProtNLM"/>
    </source>
</evidence>
<organism evidence="1 2">
    <name type="scientific">Aspergillus sydowii CBS 593.65</name>
    <dbReference type="NCBI Taxonomy" id="1036612"/>
    <lineage>
        <taxon>Eukaryota</taxon>
        <taxon>Fungi</taxon>
        <taxon>Dikarya</taxon>
        <taxon>Ascomycota</taxon>
        <taxon>Pezizomycotina</taxon>
        <taxon>Eurotiomycetes</taxon>
        <taxon>Eurotiomycetidae</taxon>
        <taxon>Eurotiales</taxon>
        <taxon>Aspergillaceae</taxon>
        <taxon>Aspergillus</taxon>
        <taxon>Aspergillus subgen. Nidulantes</taxon>
    </lineage>
</organism>
<dbReference type="AlphaFoldDB" id="A0A1L9SXT0"/>
<dbReference type="Proteomes" id="UP000184356">
    <property type="component" value="Unassembled WGS sequence"/>
</dbReference>
<proteinExistence type="predicted"/>
<gene>
    <name evidence="1" type="ORF">ASPSYDRAFT_844875</name>
</gene>
<evidence type="ECO:0000313" key="2">
    <source>
        <dbReference type="Proteomes" id="UP000184356"/>
    </source>
</evidence>
<dbReference type="GeneID" id="63767430"/>